<protein>
    <submittedName>
        <fullName evidence="2">Uncharacterized protein</fullName>
    </submittedName>
</protein>
<dbReference type="Proteomes" id="UP001138997">
    <property type="component" value="Unassembled WGS sequence"/>
</dbReference>
<gene>
    <name evidence="2" type="ORF">LR394_40725</name>
</gene>
<keyword evidence="1" id="KW-0472">Membrane</keyword>
<dbReference type="RefSeq" id="WP_231450084.1">
    <property type="nucleotide sequence ID" value="NZ_JAJOMB010000052.1"/>
</dbReference>
<feature type="transmembrane region" description="Helical" evidence="1">
    <location>
        <begin position="12"/>
        <end position="33"/>
    </location>
</feature>
<accession>A0A9X1NNX9</accession>
<evidence type="ECO:0000313" key="2">
    <source>
        <dbReference type="EMBL" id="MCD5317234.1"/>
    </source>
</evidence>
<dbReference type="AlphaFoldDB" id="A0A9X1NNX9"/>
<organism evidence="2 3">
    <name type="scientific">Kineosporia babensis</name>
    <dbReference type="NCBI Taxonomy" id="499548"/>
    <lineage>
        <taxon>Bacteria</taxon>
        <taxon>Bacillati</taxon>
        <taxon>Actinomycetota</taxon>
        <taxon>Actinomycetes</taxon>
        <taxon>Kineosporiales</taxon>
        <taxon>Kineosporiaceae</taxon>
        <taxon>Kineosporia</taxon>
    </lineage>
</organism>
<name>A0A9X1NNX9_9ACTN</name>
<evidence type="ECO:0000256" key="1">
    <source>
        <dbReference type="SAM" id="Phobius"/>
    </source>
</evidence>
<dbReference type="EMBL" id="JAJOMB010000052">
    <property type="protein sequence ID" value="MCD5317234.1"/>
    <property type="molecule type" value="Genomic_DNA"/>
</dbReference>
<proteinExistence type="predicted"/>
<keyword evidence="3" id="KW-1185">Reference proteome</keyword>
<evidence type="ECO:0000313" key="3">
    <source>
        <dbReference type="Proteomes" id="UP001138997"/>
    </source>
</evidence>
<comment type="caution">
    <text evidence="2">The sequence shown here is derived from an EMBL/GenBank/DDBJ whole genome shotgun (WGS) entry which is preliminary data.</text>
</comment>
<keyword evidence="1" id="KW-0812">Transmembrane</keyword>
<sequence length="237" mass="26481">MSDADWGDVPGWIEAISTFGALVVTAFALRYVVKTWRATKVQLENADRQLELARRAAHSAHEAAQSAEMQVNAALDQSKVSYEMLGIEKRRDQAREDAEAEVRSAREAAVARAQADQVAAWVTRSPFASGPPPQIRVVNQSSQPVFQFRMWFQAGDRVITRPNHRQTLSQWMLAPSAAPGIQPFETGFNPNELAAVEAAEKRGEPFGLCFSFRDIHSQEWTRLWNGELIPGRHEPAE</sequence>
<reference evidence="2" key="1">
    <citation type="submission" date="2021-11" db="EMBL/GenBank/DDBJ databases">
        <title>Streptomyces corallinus and Kineosporia corallina sp. nov., two new coral-derived marine actinobacteria.</title>
        <authorList>
            <person name="Buangrab K."/>
            <person name="Sutthacheep M."/>
            <person name="Yeemin T."/>
            <person name="Harunari E."/>
            <person name="Igarashi Y."/>
            <person name="Sripreechasak P."/>
            <person name="Kanchanasin P."/>
            <person name="Tanasupawat S."/>
            <person name="Phongsopitanun W."/>
        </authorList>
    </citation>
    <scope>NUCLEOTIDE SEQUENCE</scope>
    <source>
        <strain evidence="2">JCM 31032</strain>
    </source>
</reference>
<keyword evidence="1" id="KW-1133">Transmembrane helix</keyword>